<reference evidence="1" key="1">
    <citation type="submission" date="2021-09" db="EMBL/GenBank/DDBJ databases">
        <authorList>
            <consortium name="Pathogen Informatics"/>
        </authorList>
    </citation>
    <scope>NUCLEOTIDE SEQUENCE</scope>
</reference>
<proteinExistence type="predicted"/>
<keyword evidence="2" id="KW-1185">Reference proteome</keyword>
<comment type="caution">
    <text evidence="1">The sequence shown here is derived from an EMBL/GenBank/DDBJ whole genome shotgun (WGS) entry which is preliminary data.</text>
</comment>
<dbReference type="EMBL" id="CAKAEH010001271">
    <property type="protein sequence ID" value="CAG9533860.1"/>
    <property type="molecule type" value="Genomic_DNA"/>
</dbReference>
<gene>
    <name evidence="1" type="ORF">CJOHNSTONI_LOCUS4051</name>
</gene>
<evidence type="ECO:0000313" key="2">
    <source>
        <dbReference type="Proteomes" id="UP000746747"/>
    </source>
</evidence>
<dbReference type="AlphaFoldDB" id="A0A8J2PZK0"/>
<protein>
    <submittedName>
        <fullName evidence="1">Uncharacterized protein</fullName>
    </submittedName>
</protein>
<evidence type="ECO:0000313" key="1">
    <source>
        <dbReference type="EMBL" id="CAG9533860.1"/>
    </source>
</evidence>
<accession>A0A8J2PZK0</accession>
<dbReference type="Proteomes" id="UP000746747">
    <property type="component" value="Unassembled WGS sequence"/>
</dbReference>
<organism evidence="1 2">
    <name type="scientific">Cercopithifilaria johnstoni</name>
    <dbReference type="NCBI Taxonomy" id="2874296"/>
    <lineage>
        <taxon>Eukaryota</taxon>
        <taxon>Metazoa</taxon>
        <taxon>Ecdysozoa</taxon>
        <taxon>Nematoda</taxon>
        <taxon>Chromadorea</taxon>
        <taxon>Rhabditida</taxon>
        <taxon>Spirurina</taxon>
        <taxon>Spiruromorpha</taxon>
        <taxon>Filarioidea</taxon>
        <taxon>Onchocercidae</taxon>
        <taxon>Cercopithifilaria</taxon>
    </lineage>
</organism>
<sequence>MGKTCNDYSACGRRISAMRSVALRMHNWDIDGEAKFKVHSHSSIHFQNCPQNSEKRINEQEECGRKAIGSGQFHLFDNCDLCFLLERHLPCSIGNA</sequence>
<name>A0A8J2PZK0_9BILA</name>